<name>A0ABW3MH22_9PSEU</name>
<keyword evidence="1" id="KW-0732">Signal</keyword>
<organism evidence="2 3">
    <name type="scientific">Kibdelosporangium lantanae</name>
    <dbReference type="NCBI Taxonomy" id="1497396"/>
    <lineage>
        <taxon>Bacteria</taxon>
        <taxon>Bacillati</taxon>
        <taxon>Actinomycetota</taxon>
        <taxon>Actinomycetes</taxon>
        <taxon>Pseudonocardiales</taxon>
        <taxon>Pseudonocardiaceae</taxon>
        <taxon>Kibdelosporangium</taxon>
    </lineage>
</organism>
<dbReference type="Proteomes" id="UP001597045">
    <property type="component" value="Unassembled WGS sequence"/>
</dbReference>
<feature type="non-terminal residue" evidence="2">
    <location>
        <position position="275"/>
    </location>
</feature>
<evidence type="ECO:0000256" key="1">
    <source>
        <dbReference type="SAM" id="SignalP"/>
    </source>
</evidence>
<keyword evidence="3" id="KW-1185">Reference proteome</keyword>
<protein>
    <submittedName>
        <fullName evidence="2">Uncharacterized protein</fullName>
    </submittedName>
</protein>
<dbReference type="EMBL" id="JBHTIS010001878">
    <property type="protein sequence ID" value="MFD1048934.1"/>
    <property type="molecule type" value="Genomic_DNA"/>
</dbReference>
<feature type="chain" id="PRO_5047265875" evidence="1">
    <location>
        <begin position="25"/>
        <end position="275"/>
    </location>
</feature>
<evidence type="ECO:0000313" key="2">
    <source>
        <dbReference type="EMBL" id="MFD1048934.1"/>
    </source>
</evidence>
<comment type="caution">
    <text evidence="2">The sequence shown here is derived from an EMBL/GenBank/DDBJ whole genome shotgun (WGS) entry which is preliminary data.</text>
</comment>
<sequence length="275" mass="30587">MKRRVVGALTAAVTLLSVAATPSAASGFAVMRHDNVTVVYDTARGTADVYWGFARRVTGFSSQVKLPTGTLSTKDYRGGCRYDHETVTCRRYGLPTLRQKFTFDGPDDFLVQLEVSSDKPLTTNEMTPVLVEGGVDVGTNGDRRMLLVPVDNDNWVRYESKPINDITPKQRSFEVTTVFDDTSRRGFVFGSVDHDTWKSGVTGQGHNGRLDRLEVTAGLTDYQYDYGTADNRYQKPRELLPHRPVTGTTVTSPRMMVGYFDDWRAGMETFGKANA</sequence>
<evidence type="ECO:0000313" key="3">
    <source>
        <dbReference type="Proteomes" id="UP001597045"/>
    </source>
</evidence>
<proteinExistence type="predicted"/>
<reference evidence="3" key="1">
    <citation type="journal article" date="2019" name="Int. J. Syst. Evol. Microbiol.">
        <title>The Global Catalogue of Microorganisms (GCM) 10K type strain sequencing project: providing services to taxonomists for standard genome sequencing and annotation.</title>
        <authorList>
            <consortium name="The Broad Institute Genomics Platform"/>
            <consortium name="The Broad Institute Genome Sequencing Center for Infectious Disease"/>
            <person name="Wu L."/>
            <person name="Ma J."/>
        </authorList>
    </citation>
    <scope>NUCLEOTIDE SEQUENCE [LARGE SCALE GENOMIC DNA]</scope>
    <source>
        <strain evidence="3">JCM 31486</strain>
    </source>
</reference>
<feature type="signal peptide" evidence="1">
    <location>
        <begin position="1"/>
        <end position="24"/>
    </location>
</feature>
<accession>A0ABW3MH22</accession>
<gene>
    <name evidence="2" type="ORF">ACFQ1S_27055</name>
</gene>